<evidence type="ECO:0000256" key="5">
    <source>
        <dbReference type="ARBA" id="ARBA00022840"/>
    </source>
</evidence>
<dbReference type="PRINTS" id="PR00380">
    <property type="entry name" value="KINESINHEAVY"/>
</dbReference>
<keyword evidence="7 9" id="KW-0505">Motor protein</keyword>
<dbReference type="SUPFAM" id="SSF52540">
    <property type="entry name" value="P-loop containing nucleoside triphosphate hydrolases"/>
    <property type="match status" value="1"/>
</dbReference>
<evidence type="ECO:0000256" key="10">
    <source>
        <dbReference type="SAM" id="Coils"/>
    </source>
</evidence>
<evidence type="ECO:0000313" key="14">
    <source>
        <dbReference type="Proteomes" id="UP000816034"/>
    </source>
</evidence>
<feature type="domain" description="Kinesin motor" evidence="12">
    <location>
        <begin position="4"/>
        <end position="348"/>
    </location>
</feature>
<protein>
    <recommendedName>
        <fullName evidence="12">Kinesin motor domain-containing protein</fullName>
    </recommendedName>
</protein>
<proteinExistence type="inferred from homology"/>
<comment type="similarity">
    <text evidence="9">Belongs to the TRAFAC class myosin-kinesin ATPase superfamily. Kinesin family.</text>
</comment>
<feature type="region of interest" description="Disordered" evidence="11">
    <location>
        <begin position="1293"/>
        <end position="1322"/>
    </location>
</feature>
<dbReference type="PROSITE" id="PS50067">
    <property type="entry name" value="KINESIN_MOTOR_2"/>
    <property type="match status" value="1"/>
</dbReference>
<dbReference type="InterPro" id="IPR032405">
    <property type="entry name" value="Kinesin_assoc"/>
</dbReference>
<keyword evidence="4 9" id="KW-0547">Nucleotide-binding</keyword>
<dbReference type="FunFam" id="3.40.850.10:FF:000063">
    <property type="entry name" value="Kinesin-like protein"/>
    <property type="match status" value="1"/>
</dbReference>
<evidence type="ECO:0000256" key="7">
    <source>
        <dbReference type="ARBA" id="ARBA00023175"/>
    </source>
</evidence>
<comment type="caution">
    <text evidence="13">The sequence shown here is derived from an EMBL/GenBank/DDBJ whole genome shotgun (WGS) entry which is preliminary data.</text>
</comment>
<keyword evidence="3" id="KW-0493">Microtubule</keyword>
<sequence>MADSVKVAVRVRPFKDYEIQGNAKCIVQMNGPQTILIEPKTGKENKFSFDYSYWSFNKSDANYADNQVLWNDLGESMLANCWQGYNTSMFAYGQTGSGKSYSMVGYPGLDEGLIIKAGNRIFQKIEESKSQNDVPIEYTVEASMLEIYNEEIRDLFNPKNNPNGGLKIREDPRTGVYVEDLSKHVVADYSAINKLLEQGEKARTTGATLMNKTSSRAHTVFMLFFKQTVTHPETKQKVQKVSTINLIDLAGSERMARTGATGARAQEGININLSLTCLGNVIKALADKCTGKKPANFIPYRDSKLTYLLKESLGGNSKTIMIAAISPADVNFEESLSTLRYADRAKQIVNKAVVNEDPSSKIISQLRAEIERLKAQLSGSEGNTMGDQVSGATIEGIPQAEYDALKQQLEQSQKLMADMQMTTEERIKQTELMAKEREAFLKDLNVDLNFDKNKPHISNLNEDPLLSGKLNYYIQDETTIGSSAENSVKIQGVGILDRHATFNGGNITPISGAKIFVNGVEIKEKSKIKNGDRIVFGTHLIYQYNDPKEGVISLADWKTAFDEVSKAMFDEKAAELVKEHKKREAELQETINSVKGEIERQRQEQKLLIQKEMDNAKQKEEQMKADYSKKEQLLLAELQAAKNDEEKRKHIEKMLADEKNKNEEQIVLFQKQLEQSKRDISSSYQKQIMELESKLMAELDLGKKHKEDLERENQLLQQQIKDKELEYEKKISEEKEFLQKKEQALLEEKQRREVEITKIIAENQHNSALVAQYQEELAKEKERIDNLIKVQVEMFQKSEERIRSHINSEVVELKAQLEKSKQAEEEARKYKDQLAKVEEEMTKKSKEHDELMQREKEKFTMREKELLGTLQEREKELLEKIQKGASEEEVNELRKQLIQEKQEKQSLLEQERAEYERKMHENRIKMTAVRAIFKSQIQKSNTLAAAASTKAEEKIALLQHKYLEEKLVQQEEIERQKQEMERQQLEAQRQLAAKQSELLLNNEQNTKGMLEQLKMLELENEEREREFQRKELEMSMKLFDMESRLQNEMAEKAQLIIDKAVKSTVVASNESAGAVNVLIPWIQEANVMLSELKKDISLDLRLVGSDISIEVTDKSSGHTEVWSRDKFETKLFEMRNYYFNVKNGIRIDPSQDPFVSIQKVTIVQNENPSDLLERIKILEIQNQQLQTEKAHALVDLNIALAENEQLRQKAKKTGTKSTKKIKSKIKHLKKQLGEITSQHKVEEILSSFDEFIGIDSESDSDSDSDNEDFDAMIKKAKSLTKTVVKGVKEIKQEIEANIPPPKSSAKKSRGDGKNQSSVCNVQ</sequence>
<dbReference type="GO" id="GO:0005874">
    <property type="term" value="C:microtubule"/>
    <property type="evidence" value="ECO:0007669"/>
    <property type="project" value="UniProtKB-KW"/>
</dbReference>
<keyword evidence="14" id="KW-1185">Reference proteome</keyword>
<dbReference type="EMBL" id="PYSW02000011">
    <property type="protein sequence ID" value="KAG2388034.1"/>
    <property type="molecule type" value="Genomic_DNA"/>
</dbReference>
<keyword evidence="2" id="KW-0963">Cytoplasm</keyword>
<name>A0AA88GXP8_NAELO</name>
<feature type="binding site" evidence="9">
    <location>
        <begin position="93"/>
        <end position="100"/>
    </location>
    <ligand>
        <name>ATP</name>
        <dbReference type="ChEBI" id="CHEBI:30616"/>
    </ligand>
</feature>
<dbReference type="Gene3D" id="3.40.850.10">
    <property type="entry name" value="Kinesin motor domain"/>
    <property type="match status" value="1"/>
</dbReference>
<dbReference type="InterPro" id="IPR036961">
    <property type="entry name" value="Kinesin_motor_dom_sf"/>
</dbReference>
<dbReference type="InterPro" id="IPR001752">
    <property type="entry name" value="Kinesin_motor_dom"/>
</dbReference>
<comment type="subcellular location">
    <subcellularLocation>
        <location evidence="1">Cytoplasm</location>
        <location evidence="1">Cytoskeleton</location>
    </subcellularLocation>
</comment>
<dbReference type="Gene3D" id="2.60.200.20">
    <property type="match status" value="1"/>
</dbReference>
<dbReference type="InterPro" id="IPR019821">
    <property type="entry name" value="Kinesin_motor_CS"/>
</dbReference>
<dbReference type="GO" id="GO:0005524">
    <property type="term" value="F:ATP binding"/>
    <property type="evidence" value="ECO:0007669"/>
    <property type="project" value="UniProtKB-UniRule"/>
</dbReference>
<gene>
    <name evidence="13" type="ORF">C9374_000884</name>
</gene>
<dbReference type="Pfam" id="PF00498">
    <property type="entry name" value="FHA"/>
    <property type="match status" value="1"/>
</dbReference>
<keyword evidence="8" id="KW-0206">Cytoskeleton</keyword>
<organism evidence="13 14">
    <name type="scientific">Naegleria lovaniensis</name>
    <name type="common">Amoeba</name>
    <dbReference type="NCBI Taxonomy" id="51637"/>
    <lineage>
        <taxon>Eukaryota</taxon>
        <taxon>Discoba</taxon>
        <taxon>Heterolobosea</taxon>
        <taxon>Tetramitia</taxon>
        <taxon>Eutetramitia</taxon>
        <taxon>Vahlkampfiidae</taxon>
        <taxon>Naegleria</taxon>
    </lineage>
</organism>
<dbReference type="GO" id="GO:0007018">
    <property type="term" value="P:microtubule-based movement"/>
    <property type="evidence" value="ECO:0007669"/>
    <property type="project" value="InterPro"/>
</dbReference>
<dbReference type="SMART" id="SM00129">
    <property type="entry name" value="KISc"/>
    <property type="match status" value="1"/>
</dbReference>
<dbReference type="GO" id="GO:0008017">
    <property type="term" value="F:microtubule binding"/>
    <property type="evidence" value="ECO:0007669"/>
    <property type="project" value="InterPro"/>
</dbReference>
<keyword evidence="6 10" id="KW-0175">Coiled coil</keyword>
<dbReference type="GeneID" id="68093340"/>
<evidence type="ECO:0000256" key="8">
    <source>
        <dbReference type="ARBA" id="ARBA00023212"/>
    </source>
</evidence>
<feature type="coiled-coil region" evidence="10">
    <location>
        <begin position="363"/>
        <end position="425"/>
    </location>
</feature>
<evidence type="ECO:0000256" key="11">
    <source>
        <dbReference type="SAM" id="MobiDB-lite"/>
    </source>
</evidence>
<feature type="coiled-coil region" evidence="10">
    <location>
        <begin position="883"/>
        <end position="921"/>
    </location>
</feature>
<evidence type="ECO:0000256" key="9">
    <source>
        <dbReference type="PROSITE-ProRule" id="PRU00283"/>
    </source>
</evidence>
<evidence type="ECO:0000313" key="13">
    <source>
        <dbReference type="EMBL" id="KAG2388034.1"/>
    </source>
</evidence>
<dbReference type="Pfam" id="PF16183">
    <property type="entry name" value="Kinesin_assoc"/>
    <property type="match status" value="1"/>
</dbReference>
<evidence type="ECO:0000256" key="6">
    <source>
        <dbReference type="ARBA" id="ARBA00023054"/>
    </source>
</evidence>
<dbReference type="PROSITE" id="PS00411">
    <property type="entry name" value="KINESIN_MOTOR_1"/>
    <property type="match status" value="1"/>
</dbReference>
<dbReference type="InterPro" id="IPR000253">
    <property type="entry name" value="FHA_dom"/>
</dbReference>
<feature type="coiled-coil region" evidence="10">
    <location>
        <begin position="577"/>
        <end position="854"/>
    </location>
</feature>
<keyword evidence="5 9" id="KW-0067">ATP-binding</keyword>
<accession>A0AA88GXP8</accession>
<evidence type="ECO:0000256" key="4">
    <source>
        <dbReference type="ARBA" id="ARBA00022741"/>
    </source>
</evidence>
<dbReference type="Pfam" id="PF00225">
    <property type="entry name" value="Kinesin"/>
    <property type="match status" value="1"/>
</dbReference>
<dbReference type="SUPFAM" id="SSF49879">
    <property type="entry name" value="SMAD/FHA domain"/>
    <property type="match status" value="1"/>
</dbReference>
<dbReference type="GO" id="GO:0003777">
    <property type="term" value="F:microtubule motor activity"/>
    <property type="evidence" value="ECO:0007669"/>
    <property type="project" value="InterPro"/>
</dbReference>
<evidence type="ECO:0000256" key="3">
    <source>
        <dbReference type="ARBA" id="ARBA00022701"/>
    </source>
</evidence>
<evidence type="ECO:0000259" key="12">
    <source>
        <dbReference type="PROSITE" id="PS50067"/>
    </source>
</evidence>
<evidence type="ECO:0000256" key="1">
    <source>
        <dbReference type="ARBA" id="ARBA00004245"/>
    </source>
</evidence>
<dbReference type="Proteomes" id="UP000816034">
    <property type="component" value="Unassembled WGS sequence"/>
</dbReference>
<evidence type="ECO:0000256" key="2">
    <source>
        <dbReference type="ARBA" id="ARBA00022490"/>
    </source>
</evidence>
<feature type="coiled-coil region" evidence="10">
    <location>
        <begin position="963"/>
        <end position="1038"/>
    </location>
</feature>
<dbReference type="PANTHER" id="PTHR47117">
    <property type="entry name" value="STAR-RELATED LIPID TRANSFER PROTEIN 9"/>
    <property type="match status" value="1"/>
</dbReference>
<dbReference type="RefSeq" id="XP_044552026.1">
    <property type="nucleotide sequence ID" value="XM_044698960.1"/>
</dbReference>
<dbReference type="InterPro" id="IPR027417">
    <property type="entry name" value="P-loop_NTPase"/>
</dbReference>
<feature type="compositionally biased region" description="Polar residues" evidence="11">
    <location>
        <begin position="1313"/>
        <end position="1322"/>
    </location>
</feature>
<reference evidence="13 14" key="1">
    <citation type="journal article" date="2018" name="BMC Genomics">
        <title>The genome of Naegleria lovaniensis, the basis for a comparative approach to unravel pathogenicity factors of the human pathogenic amoeba N. fowleri.</title>
        <authorList>
            <person name="Liechti N."/>
            <person name="Schurch N."/>
            <person name="Bruggmann R."/>
            <person name="Wittwer M."/>
        </authorList>
    </citation>
    <scope>NUCLEOTIDE SEQUENCE [LARGE SCALE GENOMIC DNA]</scope>
    <source>
        <strain evidence="13 14">ATCC 30569</strain>
    </source>
</reference>
<dbReference type="InterPro" id="IPR008984">
    <property type="entry name" value="SMAD_FHA_dom_sf"/>
</dbReference>